<organism evidence="7 8">
    <name type="scientific">Flectobacillus roseus</name>
    <dbReference type="NCBI Taxonomy" id="502259"/>
    <lineage>
        <taxon>Bacteria</taxon>
        <taxon>Pseudomonadati</taxon>
        <taxon>Bacteroidota</taxon>
        <taxon>Cytophagia</taxon>
        <taxon>Cytophagales</taxon>
        <taxon>Flectobacillaceae</taxon>
        <taxon>Flectobacillus</taxon>
    </lineage>
</organism>
<feature type="transmembrane region" description="Helical" evidence="6">
    <location>
        <begin position="39"/>
        <end position="63"/>
    </location>
</feature>
<evidence type="ECO:0000256" key="4">
    <source>
        <dbReference type="ARBA" id="ARBA00022989"/>
    </source>
</evidence>
<keyword evidence="4 6" id="KW-1133">Transmembrane helix</keyword>
<dbReference type="EMBL" id="JASHIF010000002">
    <property type="protein sequence ID" value="MDI9858397.1"/>
    <property type="molecule type" value="Genomic_DNA"/>
</dbReference>
<keyword evidence="3 6" id="KW-0812">Transmembrane</keyword>
<accession>A0ABT6Y498</accession>
<dbReference type="PANTHER" id="PTHR30086:SF20">
    <property type="entry name" value="ARGININE EXPORTER PROTEIN ARGO-RELATED"/>
    <property type="match status" value="1"/>
</dbReference>
<feature type="transmembrane region" description="Helical" evidence="6">
    <location>
        <begin position="145"/>
        <end position="166"/>
    </location>
</feature>
<evidence type="ECO:0000256" key="5">
    <source>
        <dbReference type="ARBA" id="ARBA00023136"/>
    </source>
</evidence>
<sequence length="204" mass="22551">MITAAFFGFLYGFILCFTFGPAFFRLIQTSIDNGYKSGMLIALGVTAADAILMFLAVFGTAFLPQIDNFDMYLSVGGAVLLMGLGLISIFKQQPQLVYPKTKFGTVLYYFTSGLFLNLLNPSNYIAVFGTSTYLKGAQHFDLGQIIVFFCLSLLATMLAESLISYYANKMKRILTPKIITRINQVAGLVFIGSAMAILYKQFMI</sequence>
<keyword evidence="2" id="KW-1003">Cell membrane</keyword>
<dbReference type="InterPro" id="IPR001123">
    <property type="entry name" value="LeuE-type"/>
</dbReference>
<gene>
    <name evidence="7" type="ORF">QM524_04140</name>
</gene>
<reference evidence="7 8" key="1">
    <citation type="submission" date="2023-05" db="EMBL/GenBank/DDBJ databases">
        <title>Novel species of genus Flectobacillus isolated from stream in China.</title>
        <authorList>
            <person name="Lu H."/>
        </authorList>
    </citation>
    <scope>NUCLEOTIDE SEQUENCE [LARGE SCALE GENOMIC DNA]</scope>
    <source>
        <strain evidence="7 8">KCTC 42575</strain>
    </source>
</reference>
<feature type="transmembrane region" description="Helical" evidence="6">
    <location>
        <begin position="69"/>
        <end position="90"/>
    </location>
</feature>
<comment type="caution">
    <text evidence="7">The sequence shown here is derived from an EMBL/GenBank/DDBJ whole genome shotgun (WGS) entry which is preliminary data.</text>
</comment>
<feature type="transmembrane region" description="Helical" evidence="6">
    <location>
        <begin position="6"/>
        <end position="27"/>
    </location>
</feature>
<proteinExistence type="predicted"/>
<protein>
    <submittedName>
        <fullName evidence="7">LysE family transporter</fullName>
    </submittedName>
</protein>
<feature type="transmembrane region" description="Helical" evidence="6">
    <location>
        <begin position="178"/>
        <end position="199"/>
    </location>
</feature>
<feature type="transmembrane region" description="Helical" evidence="6">
    <location>
        <begin position="106"/>
        <end position="125"/>
    </location>
</feature>
<dbReference type="RefSeq" id="WP_095166037.1">
    <property type="nucleotide sequence ID" value="NZ_JASHIF010000002.1"/>
</dbReference>
<dbReference type="Proteomes" id="UP001236507">
    <property type="component" value="Unassembled WGS sequence"/>
</dbReference>
<dbReference type="Pfam" id="PF01810">
    <property type="entry name" value="LysE"/>
    <property type="match status" value="1"/>
</dbReference>
<evidence type="ECO:0000256" key="6">
    <source>
        <dbReference type="SAM" id="Phobius"/>
    </source>
</evidence>
<dbReference type="PANTHER" id="PTHR30086">
    <property type="entry name" value="ARGININE EXPORTER PROTEIN ARGO"/>
    <property type="match status" value="1"/>
</dbReference>
<evidence type="ECO:0000313" key="7">
    <source>
        <dbReference type="EMBL" id="MDI9858397.1"/>
    </source>
</evidence>
<keyword evidence="8" id="KW-1185">Reference proteome</keyword>
<evidence type="ECO:0000256" key="2">
    <source>
        <dbReference type="ARBA" id="ARBA00022475"/>
    </source>
</evidence>
<evidence type="ECO:0000256" key="1">
    <source>
        <dbReference type="ARBA" id="ARBA00004651"/>
    </source>
</evidence>
<evidence type="ECO:0000313" key="8">
    <source>
        <dbReference type="Proteomes" id="UP001236507"/>
    </source>
</evidence>
<keyword evidence="5 6" id="KW-0472">Membrane</keyword>
<name>A0ABT6Y498_9BACT</name>
<comment type="subcellular location">
    <subcellularLocation>
        <location evidence="1">Cell membrane</location>
        <topology evidence="1">Multi-pass membrane protein</topology>
    </subcellularLocation>
</comment>
<evidence type="ECO:0000256" key="3">
    <source>
        <dbReference type="ARBA" id="ARBA00022692"/>
    </source>
</evidence>